<dbReference type="EMBL" id="JAPHNI010000018">
    <property type="protein sequence ID" value="KAJ8118463.1"/>
    <property type="molecule type" value="Genomic_DNA"/>
</dbReference>
<accession>A0ACC2ITI2</accession>
<proteinExistence type="predicted"/>
<protein>
    <submittedName>
        <fullName evidence="1">Uncharacterized protein</fullName>
    </submittedName>
</protein>
<organism evidence="1 2">
    <name type="scientific">Boeremia exigua</name>
    <dbReference type="NCBI Taxonomy" id="749465"/>
    <lineage>
        <taxon>Eukaryota</taxon>
        <taxon>Fungi</taxon>
        <taxon>Dikarya</taxon>
        <taxon>Ascomycota</taxon>
        <taxon>Pezizomycotina</taxon>
        <taxon>Dothideomycetes</taxon>
        <taxon>Pleosporomycetidae</taxon>
        <taxon>Pleosporales</taxon>
        <taxon>Pleosporineae</taxon>
        <taxon>Didymellaceae</taxon>
        <taxon>Boeremia</taxon>
    </lineage>
</organism>
<evidence type="ECO:0000313" key="1">
    <source>
        <dbReference type="EMBL" id="KAJ8118463.1"/>
    </source>
</evidence>
<evidence type="ECO:0000313" key="2">
    <source>
        <dbReference type="Proteomes" id="UP001153331"/>
    </source>
</evidence>
<name>A0ACC2ITI2_9PLEO</name>
<dbReference type="Proteomes" id="UP001153331">
    <property type="component" value="Unassembled WGS sequence"/>
</dbReference>
<sequence length="174" mass="20814">MFSKAHGKAVYQESTDLNKFYGFKHDPEMNDPICGKDRHDAKANGCHYDIMASRWHTDDCFHEDIMEQFLTEVDFNWYLDSNFTELVPLETARKGEHDILYPLYDYHILHCLYQFRRLHMAIIEHRQIDEDVFSYDHTLHCTKMIMQWPREIKYGKNTTTMSRSGVVHCIEPFL</sequence>
<reference evidence="1" key="1">
    <citation type="submission" date="2022-11" db="EMBL/GenBank/DDBJ databases">
        <title>Genome Sequence of Boeremia exigua.</title>
        <authorList>
            <person name="Buettner E."/>
        </authorList>
    </citation>
    <scope>NUCLEOTIDE SEQUENCE</scope>
    <source>
        <strain evidence="1">CU02</strain>
    </source>
</reference>
<gene>
    <name evidence="1" type="ORF">OPT61_g550</name>
</gene>
<keyword evidence="2" id="KW-1185">Reference proteome</keyword>
<comment type="caution">
    <text evidence="1">The sequence shown here is derived from an EMBL/GenBank/DDBJ whole genome shotgun (WGS) entry which is preliminary data.</text>
</comment>